<dbReference type="Proteomes" id="UP000663829">
    <property type="component" value="Unassembled WGS sequence"/>
</dbReference>
<dbReference type="OrthoDB" id="1562405at2759"/>
<feature type="compositionally biased region" description="Polar residues" evidence="1">
    <location>
        <begin position="1445"/>
        <end position="1456"/>
    </location>
</feature>
<dbReference type="InterPro" id="IPR045167">
    <property type="entry name" value="Hobbit"/>
</dbReference>
<dbReference type="EMBL" id="CAJOBC010001803">
    <property type="protein sequence ID" value="CAF3699683.1"/>
    <property type="molecule type" value="Genomic_DNA"/>
</dbReference>
<feature type="region of interest" description="Disordered" evidence="1">
    <location>
        <begin position="1524"/>
        <end position="1571"/>
    </location>
</feature>
<dbReference type="SMART" id="SM01214">
    <property type="entry name" value="Fmp27_GFWDK"/>
    <property type="match status" value="1"/>
</dbReference>
<dbReference type="PANTHER" id="PTHR15678">
    <property type="entry name" value="ANTIGEN MLAA-22-RELATED"/>
    <property type="match status" value="1"/>
</dbReference>
<dbReference type="InterPro" id="IPR019441">
    <property type="entry name" value="FMP27/BLTP2/Hobbit_GFWDK_RBG"/>
</dbReference>
<evidence type="ECO:0000256" key="1">
    <source>
        <dbReference type="SAM" id="MobiDB-lite"/>
    </source>
</evidence>
<evidence type="ECO:0000313" key="3">
    <source>
        <dbReference type="EMBL" id="CAF0920271.1"/>
    </source>
</evidence>
<feature type="region of interest" description="Disordered" evidence="1">
    <location>
        <begin position="1422"/>
        <end position="1456"/>
    </location>
</feature>
<feature type="region of interest" description="Disordered" evidence="1">
    <location>
        <begin position="2259"/>
        <end position="2293"/>
    </location>
</feature>
<reference evidence="3" key="1">
    <citation type="submission" date="2021-02" db="EMBL/GenBank/DDBJ databases">
        <authorList>
            <person name="Nowell W R."/>
        </authorList>
    </citation>
    <scope>NUCLEOTIDE SEQUENCE</scope>
</reference>
<dbReference type="Pfam" id="PF10344">
    <property type="entry name" value="Hobbit"/>
    <property type="match status" value="1"/>
</dbReference>
<dbReference type="PANTHER" id="PTHR15678:SF6">
    <property type="entry name" value="BRIDGE-LIKE LIPID TRANSFER PROTEIN FAMILY MEMBER 2"/>
    <property type="match status" value="1"/>
</dbReference>
<dbReference type="EMBL" id="CAJNOQ010001803">
    <property type="protein sequence ID" value="CAF0920271.1"/>
    <property type="molecule type" value="Genomic_DNA"/>
</dbReference>
<sequence>MTELLGWFLCFYLKYRYDLKIKFGGFRFFEIENVYIEYISSVSLAYSINIKIDKISLPIRSFIGRQTPTLYFQNIQFNAKVVLLKQRKEKSHISKTNLIHDKINVLREKVRKYLLKYVAVHISYIESHLFFIQHDKQDVSHVTFSFRQISLHSSNHEMYAGFEQLQFLFLTAKINETVTNEIFQDIPLKNELLLIKLTLSSFEVQTNFHQRFIININNWDFHFNEDTINYVQDYVTDSLTSSSTSSASRSINSPPSKFRYYNTALLAPTSPIPLSFSPSLTLSDWFEFLDSIDINISIRRISSVYTTNTSTETIEYFIDYIRLYFRDENYHHQQQSTRFSLHDNLNPAAIKRNTNHFTENVKRNYSFDLNVQNIQDKLKLTKLASLQCQTQISSSNIDIDFHVKNLNLFSNENEINRLQYILNKFKPTQLQEMEQTNKSRLSQFMQENNVRLNLRLSHTCLKIKLDTIQQYFILHSHNLTLSADKTMTARYCVDLKNLIFIYENGNNLGDDRQQYYEGNDDNLKCLLLDTHPWNCLLFITHATMQLSMKDHELNIQLDVNCTRLLINKILASLIDRLIYLIRKQSISNKYIASSSSKQSLIFNILLKKIHCIFVDTLPVYMCITISDILIQRTQIEFKKIFAHFSNQNKTKALTFPLSSDRIFDVKRFHIQLHDNRIHIVFPNDVRLLWTTKLHLFLHRLSQQLKLSTNSQSLSSNDHQKKRQFDVFLLEFQSSLRLQFYLSDNCVTCFDLSQIQITHRFDIDQQIPVQFQLQCKEMIIDFNKQSTFICENINFQRQHYCDWLSTERVLLQKTIKTLSVLANKTNIVEFSKFSIHFPFASQFNQVLEKIINIKKWLTKLHRNEPILIDTVPTHTITNDMWSDLVIKCSLMADEYCESEMRSDELERRISEQHTLTDESIADMRRALSEAGSNVYVKRSKALHVENTEQYTRHLIKWSVKEVRIIAIADQAWTGKQNILQMMKQIDYESLQPAASTDFSVLWCRYALFDCKEWRLIFRDFPQPLWEMLDFHLWGHLCASESTPEDVRSTRCPYVEISHPYENVQVQRLISPLKFYHDFNSDTKSFLFAYGPCWEGCLAQLNLCLNSILPQTRDPSPLLSWWDKLRLYLHGRFSMACDKLSWLYHITFNPYNNSEEMEWLWEKCYMDWTNGKFLFHGNLSIKIRTSSKYDDCCLLYLPNVDARVNINWLCSGNLNDHHSVRLYNVESIPKEKVENGTHDSYAQFRSLHLIPSFKFECKDTPATIENPPTCTLYASSLRFCARVKNIMMSITRPTRRGKLFHLQYIPRKPLLSRHYEAIELKLIFPHFRFKYLTSYARQTGGQIDCEKFEFISYHELNLISHQDGLIRRPRVNWNTKMMTVNLNQAKMWLVNDSNNNELDANKYIHEQHTYFLSLNSLVYIRSQTPNSSSNNSNNSVSTSTLKDEATTAKTNDSSTTEPTHSILINELKAVWNITNRRILFLIYEIYRRNNILRSNLSNPFAKELEHIQEEQLSSSILLEQQLSTSSSTSTSLTNSTTTNSNRNSLYSSSANSDGTNSTLKKSTSTLSLNGTENGTSGSTLASFLDQLVTEIEKKPAAYHDPEAGPHVTLAGSKLCTTDDILSHSIRVQLTDSQIALKGIESNGYVMLSSARSIVDQYKHCPVWKDEQLCAKTSWKGELQSMQYFATVASELDDEQEMGEGELPVWIQRDEIHSLSTPTSTEKQVIEPNSVNVVGSVAANEDKCTNTQLQRIVSRCQAQLSYVYYTEQAEDETAKVLIPPFIKAEPLTVGENDYLPVDSFTLVHNDIHLSTNSLQYRTIMDIVNNLLLYVEPKQEGANNRLKKIRLQIQLSNNMDVLRDSIRHLQEKVRANLAELRRLERELYYLGREKEKARSMSVIDESELKLLYEKSKSSLNTSSEKLGMMCAVYKDMQIAKKWNLLLISFSYFVGDKTARMNRRYELHGGSITWFLKHDDGQITNAQVLLRNILYTKKNYENDTNEHHVGVGTAQIDNLLQNDRYNIILAPYLNQDTTTTSTSSQKLMFRVYCKEGESVGGISVKEHLEVNVAPLSIQMTHRFFHMMMEFLFPGKGSASSQQNHLRHQPPVSYKNASKHSTFNKRSRSTEGDDELLGKSQFYFSVRDLDVMEQRAKKTLTFHYIKIPEVPINVSYKGNKEKNLEDVENITLIFPTLEYRNVTWGWHDLVMAIKSDVKTMLVGQAIRQKLNLRLPFKSRHPHQETLTEEQQNNLKMKIVLGSKIPITTSNSNINSSGNDTNNNSGTTNKSKRKLFFGGRSRID</sequence>
<feature type="compositionally biased region" description="Low complexity" evidence="1">
    <location>
        <begin position="2259"/>
        <end position="2278"/>
    </location>
</feature>
<keyword evidence="5" id="KW-1185">Reference proteome</keyword>
<evidence type="ECO:0000313" key="5">
    <source>
        <dbReference type="Proteomes" id="UP000663829"/>
    </source>
</evidence>
<feature type="compositionally biased region" description="Low complexity" evidence="1">
    <location>
        <begin position="1524"/>
        <end position="1569"/>
    </location>
</feature>
<feature type="domain" description="FMP27/BLTP2/Hobbit GFWDK motif-containing RBG unit" evidence="2">
    <location>
        <begin position="1018"/>
        <end position="1151"/>
    </location>
</feature>
<comment type="caution">
    <text evidence="3">The sequence shown here is derived from an EMBL/GenBank/DDBJ whole genome shotgun (WGS) entry which is preliminary data.</text>
</comment>
<protein>
    <recommendedName>
        <fullName evidence="2">FMP27/BLTP2/Hobbit GFWDK motif-containing RBG unit domain-containing protein</fullName>
    </recommendedName>
</protein>
<proteinExistence type="predicted"/>
<name>A0A814AY10_9BILA</name>
<dbReference type="Proteomes" id="UP000681722">
    <property type="component" value="Unassembled WGS sequence"/>
</dbReference>
<accession>A0A814AY10</accession>
<gene>
    <name evidence="3" type="ORF">GPM918_LOCUS9613</name>
    <name evidence="4" type="ORF">SRO942_LOCUS9614</name>
</gene>
<evidence type="ECO:0000313" key="4">
    <source>
        <dbReference type="EMBL" id="CAF3699683.1"/>
    </source>
</evidence>
<feature type="region of interest" description="Disordered" evidence="1">
    <location>
        <begin position="2089"/>
        <end position="2123"/>
    </location>
</feature>
<organism evidence="3 5">
    <name type="scientific">Didymodactylos carnosus</name>
    <dbReference type="NCBI Taxonomy" id="1234261"/>
    <lineage>
        <taxon>Eukaryota</taxon>
        <taxon>Metazoa</taxon>
        <taxon>Spiralia</taxon>
        <taxon>Gnathifera</taxon>
        <taxon>Rotifera</taxon>
        <taxon>Eurotatoria</taxon>
        <taxon>Bdelloidea</taxon>
        <taxon>Philodinida</taxon>
        <taxon>Philodinidae</taxon>
        <taxon>Didymodactylos</taxon>
    </lineage>
</organism>
<evidence type="ECO:0000259" key="2">
    <source>
        <dbReference type="SMART" id="SM01214"/>
    </source>
</evidence>
<feature type="compositionally biased region" description="Low complexity" evidence="1">
    <location>
        <begin position="1422"/>
        <end position="1438"/>
    </location>
</feature>